<dbReference type="CDD" id="cd09272">
    <property type="entry name" value="RNase_HI_RT_Ty1"/>
    <property type="match status" value="1"/>
</dbReference>
<evidence type="ECO:0008006" key="3">
    <source>
        <dbReference type="Google" id="ProtNLM"/>
    </source>
</evidence>
<keyword evidence="2" id="KW-1185">Reference proteome</keyword>
<dbReference type="PANTHER" id="PTHR11439">
    <property type="entry name" value="GAG-POL-RELATED RETROTRANSPOSON"/>
    <property type="match status" value="1"/>
</dbReference>
<evidence type="ECO:0000313" key="1">
    <source>
        <dbReference type="EMBL" id="CAB4309403.1"/>
    </source>
</evidence>
<gene>
    <name evidence="1" type="ORF">ORAREDHAP_LOCUS30533</name>
</gene>
<dbReference type="EMBL" id="CAEKKB010000005">
    <property type="protein sequence ID" value="CAB4309403.1"/>
    <property type="molecule type" value="Genomic_DNA"/>
</dbReference>
<evidence type="ECO:0000313" key="2">
    <source>
        <dbReference type="Proteomes" id="UP000507245"/>
    </source>
</evidence>
<dbReference type="AlphaFoldDB" id="A0A6J5XA65"/>
<dbReference type="Proteomes" id="UP000507245">
    <property type="component" value="Unassembled WGS sequence"/>
</dbReference>
<reference evidence="2" key="1">
    <citation type="journal article" date="2020" name="Genome Biol.">
        <title>Gamete binning: chromosome-level and haplotype-resolved genome assembly enabled by high-throughput single-cell sequencing of gamete genomes.</title>
        <authorList>
            <person name="Campoy J.A."/>
            <person name="Sun H."/>
            <person name="Goel M."/>
            <person name="Jiao W.-B."/>
            <person name="Folz-Donahue K."/>
            <person name="Wang N."/>
            <person name="Rubio M."/>
            <person name="Liu C."/>
            <person name="Kukat C."/>
            <person name="Ruiz D."/>
            <person name="Huettel B."/>
            <person name="Schneeberger K."/>
        </authorList>
    </citation>
    <scope>NUCLEOTIDE SEQUENCE [LARGE SCALE GENOMIC DNA]</scope>
    <source>
        <strain evidence="2">cv. Rojo Pasion</strain>
    </source>
</reference>
<name>A0A6J5XA65_PRUAR</name>
<organism evidence="1 2">
    <name type="scientific">Prunus armeniaca</name>
    <name type="common">Apricot</name>
    <name type="synonym">Armeniaca vulgaris</name>
    <dbReference type="NCBI Taxonomy" id="36596"/>
    <lineage>
        <taxon>Eukaryota</taxon>
        <taxon>Viridiplantae</taxon>
        <taxon>Streptophyta</taxon>
        <taxon>Embryophyta</taxon>
        <taxon>Tracheophyta</taxon>
        <taxon>Spermatophyta</taxon>
        <taxon>Magnoliopsida</taxon>
        <taxon>eudicotyledons</taxon>
        <taxon>Gunneridae</taxon>
        <taxon>Pentapetalae</taxon>
        <taxon>rosids</taxon>
        <taxon>fabids</taxon>
        <taxon>Rosales</taxon>
        <taxon>Rosaceae</taxon>
        <taxon>Amygdaloideae</taxon>
        <taxon>Amygdaleae</taxon>
        <taxon>Prunus</taxon>
    </lineage>
</organism>
<dbReference type="OrthoDB" id="600868at2759"/>
<dbReference type="PANTHER" id="PTHR11439:SF440">
    <property type="entry name" value="INTEGRASE CATALYTIC DOMAIN-CONTAINING PROTEIN"/>
    <property type="match status" value="1"/>
</dbReference>
<proteinExistence type="predicted"/>
<accession>A0A6J5XA65</accession>
<sequence length="189" mass="21210">MYLMNCIQPDSAYAVGRLSQYTQSPNKEHWTAISRVLKYLRGTMDFGLKYSVFPAYLKGGYVFTIGGGAVSWKSSKQTCIALSTMESEFIALEKAGTEAEWLRNLLVDIPLWKRPAPHICLRHNIVRQLLEIWVISLQFVRSELNLADPLTKSLCRKLVSNTLRGMGLISISTVNSDGNPTNVNGDPRE</sequence>
<protein>
    <recommendedName>
        <fullName evidence="3">Reverse transcriptase Ty1/copia-type domain-containing protein</fullName>
    </recommendedName>
</protein>